<feature type="domain" description="Calpain catalytic" evidence="8">
    <location>
        <begin position="112"/>
        <end position="415"/>
    </location>
</feature>
<dbReference type="InterPro" id="IPR022684">
    <property type="entry name" value="Calpain_cysteine_protease"/>
</dbReference>
<dbReference type="SMART" id="SM00230">
    <property type="entry name" value="CysPc"/>
    <property type="match status" value="1"/>
</dbReference>
<dbReference type="PRINTS" id="PR00704">
    <property type="entry name" value="CALPAIN"/>
</dbReference>
<evidence type="ECO:0000256" key="7">
    <source>
        <dbReference type="SAM" id="MobiDB-lite"/>
    </source>
</evidence>
<dbReference type="SUPFAM" id="SSF54001">
    <property type="entry name" value="Cysteine proteinases"/>
    <property type="match status" value="1"/>
</dbReference>
<dbReference type="InterPro" id="IPR000169">
    <property type="entry name" value="Pept_cys_AS"/>
</dbReference>
<dbReference type="PANTHER" id="PTHR10183">
    <property type="entry name" value="CALPAIN"/>
    <property type="match status" value="1"/>
</dbReference>
<keyword evidence="2 6" id="KW-0645">Protease</keyword>
<feature type="compositionally biased region" description="Acidic residues" evidence="7">
    <location>
        <begin position="573"/>
        <end position="588"/>
    </location>
</feature>
<keyword evidence="10" id="KW-1185">Reference proteome</keyword>
<evidence type="ECO:0000259" key="8">
    <source>
        <dbReference type="PROSITE" id="PS50203"/>
    </source>
</evidence>
<comment type="caution">
    <text evidence="9">The sequence shown here is derived from an EMBL/GenBank/DDBJ whole genome shotgun (WGS) entry which is preliminary data.</text>
</comment>
<comment type="similarity">
    <text evidence="1">Belongs to the peptidase C2 family.</text>
</comment>
<dbReference type="PROSITE" id="PS50203">
    <property type="entry name" value="CALPAIN_CAT"/>
    <property type="match status" value="1"/>
</dbReference>
<dbReference type="InterPro" id="IPR038765">
    <property type="entry name" value="Papain-like_cys_pep_sf"/>
</dbReference>
<name>A0AAD1Y7T8_EUPCR</name>
<dbReference type="EMBL" id="CAMPGE010028470">
    <property type="protein sequence ID" value="CAI2385990.1"/>
    <property type="molecule type" value="Genomic_DNA"/>
</dbReference>
<feature type="active site" evidence="5 6">
    <location>
        <position position="358"/>
    </location>
</feature>
<dbReference type="Gene3D" id="3.90.70.10">
    <property type="entry name" value="Cysteine proteinases"/>
    <property type="match status" value="1"/>
</dbReference>
<dbReference type="GO" id="GO:0006508">
    <property type="term" value="P:proteolysis"/>
    <property type="evidence" value="ECO:0007669"/>
    <property type="project" value="UniProtKB-KW"/>
</dbReference>
<keyword evidence="3 6" id="KW-0378">Hydrolase</keyword>
<dbReference type="InterPro" id="IPR001300">
    <property type="entry name" value="Peptidase_C2_calpain_cat"/>
</dbReference>
<dbReference type="AlphaFoldDB" id="A0AAD1Y7T8"/>
<keyword evidence="4 6" id="KW-0788">Thiol protease</keyword>
<dbReference type="GO" id="GO:0004198">
    <property type="term" value="F:calcium-dependent cysteine-type endopeptidase activity"/>
    <property type="evidence" value="ECO:0007669"/>
    <property type="project" value="InterPro"/>
</dbReference>
<gene>
    <name evidence="9" type="ORF">ECRASSUSDP1_LOCUS27589</name>
</gene>
<accession>A0AAD1Y7T8</accession>
<protein>
    <recommendedName>
        <fullName evidence="8">Calpain catalytic domain-containing protein</fullName>
    </recommendedName>
</protein>
<proteinExistence type="inferred from homology"/>
<feature type="active site" evidence="5 6">
    <location>
        <position position="175"/>
    </location>
</feature>
<evidence type="ECO:0000313" key="10">
    <source>
        <dbReference type="Proteomes" id="UP001295684"/>
    </source>
</evidence>
<dbReference type="Pfam" id="PF00648">
    <property type="entry name" value="Peptidase_C2"/>
    <property type="match status" value="1"/>
</dbReference>
<feature type="region of interest" description="Disordered" evidence="7">
    <location>
        <begin position="570"/>
        <end position="589"/>
    </location>
</feature>
<evidence type="ECO:0000256" key="4">
    <source>
        <dbReference type="ARBA" id="ARBA00022807"/>
    </source>
</evidence>
<dbReference type="Proteomes" id="UP001295684">
    <property type="component" value="Unassembled WGS sequence"/>
</dbReference>
<dbReference type="CDD" id="cd00044">
    <property type="entry name" value="CysPc"/>
    <property type="match status" value="1"/>
</dbReference>
<reference evidence="9" key="1">
    <citation type="submission" date="2023-07" db="EMBL/GenBank/DDBJ databases">
        <authorList>
            <consortium name="AG Swart"/>
            <person name="Singh M."/>
            <person name="Singh A."/>
            <person name="Seah K."/>
            <person name="Emmerich C."/>
        </authorList>
    </citation>
    <scope>NUCLEOTIDE SEQUENCE</scope>
    <source>
        <strain evidence="9">DP1</strain>
    </source>
</reference>
<sequence>MGCFQSKEKSINIAGHFNKDLREPRNTVQRFPYEKVLTTLPFREDILELCQLDQKVHGKNAQPTSTERNKYLKLRSAIQNDLNKLNKKLGNTEEFLYADTRGLKVEQLQSFDFVDPYFPPSQQSLFDSKMGRHPMADTWEAFTWKRPSEVYGEGNYDIFREIHPNDIKQGYCGDCYYLSALSGLAEFPDRVRKIFQINKINSIGFYEVTLYITGEKRTVYIDDYFPYSGRNEDWAFSKSVDNEIWVLLLEKAWAKVHGNYQRIEGGNTAEALMVITGAYVDYIFHNQVFNKDILWRRIFNADQNKYVIATSASSKRTGKQSDQLKDFGIVDAHAYTLIEAQPIMTSDKSKVRLLQLRNPWGFEEWKGDWSDHDKKNWTDDLKRKLNYEAREDGVFYIDFENYLGYYYNTSVCKYQKGEDFQYYYDIDTCKEYSIFQFRVNKSKMKTKVFLSVNQLNKRFYTKNQSFQYAGVKVMVAKVVGDQLKFVDGDAAQFSSVQVELKDLPSGQYLVFCLPKWDHNHHCRNLVCSIYINQETEISRTYYKRYSPTIMRTMQSWLQDRISLGKDYQRQNLEDESEGESDLPDDEEEKIPLNEETKESILISKATPVMKQTKTSLAVISSSRFFRRKSKVLVEKVFTDIKLVLKTETQKEHLYIKISGTEIDKHCQLERFKNKKIYTYKLKEDERIGNISLCAIKESGADAKPCFSKLIFKDILTTYDEESKEDDERELIIEYTLQDQQEMESGEQSVFENFTDDINFNVELEYSSAATKKKKWDDIAVEPKEKEIVNLTSVNQGGKKSAYSGSIVTLYNIKPERIS</sequence>
<dbReference type="PANTHER" id="PTHR10183:SF379">
    <property type="entry name" value="CALPAIN-5"/>
    <property type="match status" value="1"/>
</dbReference>
<feature type="active site" evidence="5 6">
    <location>
        <position position="333"/>
    </location>
</feature>
<dbReference type="PROSITE" id="PS00139">
    <property type="entry name" value="THIOL_PROTEASE_CYS"/>
    <property type="match status" value="1"/>
</dbReference>
<organism evidence="9 10">
    <name type="scientific">Euplotes crassus</name>
    <dbReference type="NCBI Taxonomy" id="5936"/>
    <lineage>
        <taxon>Eukaryota</taxon>
        <taxon>Sar</taxon>
        <taxon>Alveolata</taxon>
        <taxon>Ciliophora</taxon>
        <taxon>Intramacronucleata</taxon>
        <taxon>Spirotrichea</taxon>
        <taxon>Hypotrichia</taxon>
        <taxon>Euplotida</taxon>
        <taxon>Euplotidae</taxon>
        <taxon>Moneuplotes</taxon>
    </lineage>
</organism>
<evidence type="ECO:0000256" key="5">
    <source>
        <dbReference type="PIRSR" id="PIRSR622684-1"/>
    </source>
</evidence>
<evidence type="ECO:0000256" key="1">
    <source>
        <dbReference type="ARBA" id="ARBA00007623"/>
    </source>
</evidence>
<evidence type="ECO:0000256" key="6">
    <source>
        <dbReference type="PROSITE-ProRule" id="PRU00239"/>
    </source>
</evidence>
<evidence type="ECO:0000313" key="9">
    <source>
        <dbReference type="EMBL" id="CAI2385990.1"/>
    </source>
</evidence>
<evidence type="ECO:0000256" key="3">
    <source>
        <dbReference type="ARBA" id="ARBA00022801"/>
    </source>
</evidence>
<evidence type="ECO:0000256" key="2">
    <source>
        <dbReference type="ARBA" id="ARBA00022670"/>
    </source>
</evidence>